<dbReference type="AlphaFoldDB" id="G8R6S8"/>
<dbReference type="InterPro" id="IPR036761">
    <property type="entry name" value="TTHA0802/YceI-like_sf"/>
</dbReference>
<evidence type="ECO:0000313" key="3">
    <source>
        <dbReference type="EMBL" id="AEV32263.1"/>
    </source>
</evidence>
<sequence length="182" mass="20340">MKTRIHLLSIALLLTASLSAQKIFTRTGYVKFYSEAPIENIEAVNKQVSSVIEIGDGSFAFLVPIKGFVFEKALMQEHFNENYMESGKYPKGSFQGKIKDIGSINFEKDGEYQATFTGTMNIHGVEKELTEKATITIKGGKASLNAKFNLRPEDYGIKIPAGKRDNISEIVEVTVKMDYEKK</sequence>
<keyword evidence="1" id="KW-0732">Signal</keyword>
<organism evidence="3 4">
    <name type="scientific">Owenweeksia hongkongensis (strain DSM 17368 / CIP 108786 / JCM 12287 / NRRL B-23963 / UST20020801)</name>
    <dbReference type="NCBI Taxonomy" id="926562"/>
    <lineage>
        <taxon>Bacteria</taxon>
        <taxon>Pseudomonadati</taxon>
        <taxon>Bacteroidota</taxon>
        <taxon>Flavobacteriia</taxon>
        <taxon>Flavobacteriales</taxon>
        <taxon>Owenweeksiaceae</taxon>
        <taxon>Owenweeksia</taxon>
    </lineage>
</organism>
<dbReference type="HOGENOM" id="CLU_122737_0_0_10"/>
<gene>
    <name evidence="3" type="ordered locus">Oweho_1263</name>
</gene>
<dbReference type="KEGG" id="oho:Oweho_1263"/>
<dbReference type="Proteomes" id="UP000005631">
    <property type="component" value="Chromosome"/>
</dbReference>
<protein>
    <recommendedName>
        <fullName evidence="2">Lipid/polyisoprenoid-binding YceI-like domain-containing protein</fullName>
    </recommendedName>
</protein>
<accession>G8R6S8</accession>
<reference evidence="3 4" key="1">
    <citation type="journal article" date="2012" name="Stand. Genomic Sci.">
        <title>Genome sequence of the orange-pigmented seawater bacterium Owenweeksia hongkongensis type strain (UST20020801(T)).</title>
        <authorList>
            <person name="Riedel T."/>
            <person name="Held B."/>
            <person name="Nolan M."/>
            <person name="Lucas S."/>
            <person name="Lapidus A."/>
            <person name="Tice H."/>
            <person name="Del Rio T.G."/>
            <person name="Cheng J.F."/>
            <person name="Han C."/>
            <person name="Tapia R."/>
            <person name="Goodwin L.A."/>
            <person name="Pitluck S."/>
            <person name="Liolios K."/>
            <person name="Mavromatis K."/>
            <person name="Pagani I."/>
            <person name="Ivanova N."/>
            <person name="Mikhailova N."/>
            <person name="Pati A."/>
            <person name="Chen A."/>
            <person name="Palaniappan K."/>
            <person name="Rohde M."/>
            <person name="Tindall B.J."/>
            <person name="Detter J.C."/>
            <person name="Goker M."/>
            <person name="Woyke T."/>
            <person name="Bristow J."/>
            <person name="Eisen J.A."/>
            <person name="Markowitz V."/>
            <person name="Hugenholtz P."/>
            <person name="Klenk H.P."/>
            <person name="Kyrpides N.C."/>
        </authorList>
    </citation>
    <scope>NUCLEOTIDE SEQUENCE</scope>
    <source>
        <strain evidence="4">DSM 17368 / JCM 12287 / NRRL B-23963</strain>
    </source>
</reference>
<dbReference type="SUPFAM" id="SSF101874">
    <property type="entry name" value="YceI-like"/>
    <property type="match status" value="1"/>
</dbReference>
<evidence type="ECO:0000259" key="2">
    <source>
        <dbReference type="Pfam" id="PF04264"/>
    </source>
</evidence>
<dbReference type="Gene3D" id="2.40.128.110">
    <property type="entry name" value="Lipid/polyisoprenoid-binding, YceI-like"/>
    <property type="match status" value="1"/>
</dbReference>
<dbReference type="Pfam" id="PF04264">
    <property type="entry name" value="YceI"/>
    <property type="match status" value="1"/>
</dbReference>
<dbReference type="RefSeq" id="WP_014201623.1">
    <property type="nucleotide sequence ID" value="NC_016599.1"/>
</dbReference>
<feature type="chain" id="PRO_5003515521" description="Lipid/polyisoprenoid-binding YceI-like domain-containing protein" evidence="1">
    <location>
        <begin position="23"/>
        <end position="182"/>
    </location>
</feature>
<name>G8R6S8_OWEHD</name>
<feature type="signal peptide" evidence="1">
    <location>
        <begin position="1"/>
        <end position="22"/>
    </location>
</feature>
<dbReference type="InterPro" id="IPR007372">
    <property type="entry name" value="Lipid/polyisoprenoid-bd_YceI"/>
</dbReference>
<proteinExistence type="predicted"/>
<evidence type="ECO:0000256" key="1">
    <source>
        <dbReference type="SAM" id="SignalP"/>
    </source>
</evidence>
<evidence type="ECO:0000313" key="4">
    <source>
        <dbReference type="Proteomes" id="UP000005631"/>
    </source>
</evidence>
<dbReference type="PATRIC" id="fig|926562.3.peg.1273"/>
<feature type="domain" description="Lipid/polyisoprenoid-binding YceI-like" evidence="2">
    <location>
        <begin position="38"/>
        <end position="177"/>
    </location>
</feature>
<keyword evidence="4" id="KW-1185">Reference proteome</keyword>
<dbReference type="STRING" id="926562.Oweho_1263"/>
<dbReference type="EMBL" id="CP003156">
    <property type="protein sequence ID" value="AEV32263.1"/>
    <property type="molecule type" value="Genomic_DNA"/>
</dbReference>
<dbReference type="eggNOG" id="COG2353">
    <property type="taxonomic scope" value="Bacteria"/>
</dbReference>